<keyword evidence="1" id="KW-0812">Transmembrane</keyword>
<organism evidence="3 4">
    <name type="scientific">Symbiodinium natans</name>
    <dbReference type="NCBI Taxonomy" id="878477"/>
    <lineage>
        <taxon>Eukaryota</taxon>
        <taxon>Sar</taxon>
        <taxon>Alveolata</taxon>
        <taxon>Dinophyceae</taxon>
        <taxon>Suessiales</taxon>
        <taxon>Symbiodiniaceae</taxon>
        <taxon>Symbiodinium</taxon>
    </lineage>
</organism>
<evidence type="ECO:0000313" key="3">
    <source>
        <dbReference type="EMBL" id="CAE7530216.1"/>
    </source>
</evidence>
<feature type="transmembrane region" description="Helical" evidence="1">
    <location>
        <begin position="195"/>
        <end position="219"/>
    </location>
</feature>
<gene>
    <name evidence="3" type="primary">pmp10</name>
    <name evidence="3" type="ORF">SNAT2548_LOCUS29695</name>
</gene>
<evidence type="ECO:0000313" key="4">
    <source>
        <dbReference type="Proteomes" id="UP000604046"/>
    </source>
</evidence>
<keyword evidence="4" id="KW-1185">Reference proteome</keyword>
<feature type="transmembrane region" description="Helical" evidence="1">
    <location>
        <begin position="330"/>
        <end position="355"/>
    </location>
</feature>
<proteinExistence type="predicted"/>
<name>A0A812TG09_9DINO</name>
<sequence length="376" mass="41690">MRRFLLGTTGGLSVAFQWLLLLSGAGLGETPDTQQIFKVFLSFLTISCRSLSALPRTRHYKRLTDDIYDSAQALYRCLFAMDLVISAEPGSGLHSYDCWGLVDGPVNLHWNVCLSWAIPAGLLLLSWCWVGKHGWLKALVVWGNVFFPPLVGTAAKILPCFSTQEARHTRILMYEAALGTKCVSSFSDMLGLSRFWLAAGTSLLLLLLGPLLWLALAACDPTKEHWERKDTVAFLVAGYKPNLRFWEVVVLSRKAAIFVVATVLPMSWAPGAHLVYLLGIIVVAELLHVTIQPYASPFLNRLEAQMLGISSACLVLVISLLVEWPFMPYAIYVTSSTLFFGLTVGVYIYFLCLYIRSALDKQPETSKADQAEEGDD</sequence>
<comment type="caution">
    <text evidence="3">The sequence shown here is derived from an EMBL/GenBank/DDBJ whole genome shotgun (WGS) entry which is preliminary data.</text>
</comment>
<dbReference type="AlphaFoldDB" id="A0A812TG09"/>
<feature type="transmembrane region" description="Helical" evidence="1">
    <location>
        <begin position="108"/>
        <end position="130"/>
    </location>
</feature>
<feature type="signal peptide" evidence="2">
    <location>
        <begin position="1"/>
        <end position="28"/>
    </location>
</feature>
<accession>A0A812TG09</accession>
<dbReference type="EMBL" id="CAJNDS010002572">
    <property type="protein sequence ID" value="CAE7530216.1"/>
    <property type="molecule type" value="Genomic_DNA"/>
</dbReference>
<feature type="transmembrane region" description="Helical" evidence="1">
    <location>
        <begin position="306"/>
        <end position="324"/>
    </location>
</feature>
<keyword evidence="1" id="KW-0472">Membrane</keyword>
<feature type="chain" id="PRO_5032619441" evidence="2">
    <location>
        <begin position="29"/>
        <end position="376"/>
    </location>
</feature>
<dbReference type="PANTHER" id="PTHR11319:SF35">
    <property type="entry name" value="OUTER MEMBRANE PROTEIN PMPC-RELATED"/>
    <property type="match status" value="1"/>
</dbReference>
<reference evidence="3" key="1">
    <citation type="submission" date="2021-02" db="EMBL/GenBank/DDBJ databases">
        <authorList>
            <person name="Dougan E. K."/>
            <person name="Rhodes N."/>
            <person name="Thang M."/>
            <person name="Chan C."/>
        </authorList>
    </citation>
    <scope>NUCLEOTIDE SEQUENCE</scope>
</reference>
<dbReference type="PANTHER" id="PTHR11319">
    <property type="entry name" value="G PROTEIN-COUPLED RECEPTOR-RELATED"/>
    <property type="match status" value="1"/>
</dbReference>
<keyword evidence="2" id="KW-0732">Signal</keyword>
<protein>
    <submittedName>
        <fullName evidence="3">Pmp10 protein</fullName>
    </submittedName>
</protein>
<dbReference type="OrthoDB" id="409438at2759"/>
<dbReference type="Proteomes" id="UP000604046">
    <property type="component" value="Unassembled WGS sequence"/>
</dbReference>
<keyword evidence="1" id="KW-1133">Transmembrane helix</keyword>
<evidence type="ECO:0000256" key="1">
    <source>
        <dbReference type="SAM" id="Phobius"/>
    </source>
</evidence>
<evidence type="ECO:0000256" key="2">
    <source>
        <dbReference type="SAM" id="SignalP"/>
    </source>
</evidence>
<feature type="transmembrane region" description="Helical" evidence="1">
    <location>
        <begin position="274"/>
        <end position="294"/>
    </location>
</feature>